<proteinExistence type="inferred from homology"/>
<dbReference type="Gene3D" id="2.130.10.10">
    <property type="entry name" value="YVTN repeat-like/Quinoprotein amine dehydrogenase"/>
    <property type="match status" value="1"/>
</dbReference>
<organism evidence="7 8">
    <name type="scientific">Vreelandella halophila</name>
    <dbReference type="NCBI Taxonomy" id="86177"/>
    <lineage>
        <taxon>Bacteria</taxon>
        <taxon>Pseudomonadati</taxon>
        <taxon>Pseudomonadota</taxon>
        <taxon>Gammaproteobacteria</taxon>
        <taxon>Oceanospirillales</taxon>
        <taxon>Halomonadaceae</taxon>
        <taxon>Vreelandella</taxon>
    </lineage>
</organism>
<evidence type="ECO:0000256" key="5">
    <source>
        <dbReference type="SAM" id="SignalP"/>
    </source>
</evidence>
<evidence type="ECO:0000256" key="4">
    <source>
        <dbReference type="HAMAP-Rule" id="MF_00923"/>
    </source>
</evidence>
<name>A0A9X4YDE2_9GAMM</name>
<keyword evidence="4" id="KW-0449">Lipoprotein</keyword>
<feature type="domain" description="Pyrrolo-quinoline quinone repeat" evidence="6">
    <location>
        <begin position="79"/>
        <end position="308"/>
    </location>
</feature>
<evidence type="ECO:0000313" key="7">
    <source>
        <dbReference type="EMBL" id="MYL27421.1"/>
    </source>
</evidence>
<comment type="similarity">
    <text evidence="4">Belongs to the BamB family.</text>
</comment>
<dbReference type="InterPro" id="IPR002372">
    <property type="entry name" value="PQQ_rpt_dom"/>
</dbReference>
<dbReference type="GO" id="GO:0051205">
    <property type="term" value="P:protein insertion into membrane"/>
    <property type="evidence" value="ECO:0007669"/>
    <property type="project" value="UniProtKB-UniRule"/>
</dbReference>
<dbReference type="NCBIfam" id="TIGR03300">
    <property type="entry name" value="assembly_YfgL"/>
    <property type="match status" value="1"/>
</dbReference>
<dbReference type="Proteomes" id="UP000460751">
    <property type="component" value="Unassembled WGS sequence"/>
</dbReference>
<dbReference type="PANTHER" id="PTHR34512:SF30">
    <property type="entry name" value="OUTER MEMBRANE PROTEIN ASSEMBLY FACTOR BAMB"/>
    <property type="match status" value="1"/>
</dbReference>
<reference evidence="7 8" key="1">
    <citation type="submission" date="2019-11" db="EMBL/GenBank/DDBJ databases">
        <title>Genome sequences of 17 halophilic strains isolated from different environments.</title>
        <authorList>
            <person name="Furrow R.E."/>
        </authorList>
    </citation>
    <scope>NUCLEOTIDE SEQUENCE [LARGE SCALE GENOMIC DNA]</scope>
    <source>
        <strain evidence="7 8">22507_15_FS</strain>
    </source>
</reference>
<evidence type="ECO:0000256" key="1">
    <source>
        <dbReference type="ARBA" id="ARBA00022729"/>
    </source>
</evidence>
<dbReference type="OrthoDB" id="5173551at2"/>
<dbReference type="GO" id="GO:0009279">
    <property type="term" value="C:cell outer membrane"/>
    <property type="evidence" value="ECO:0007669"/>
    <property type="project" value="UniProtKB-SubCell"/>
</dbReference>
<sequence length="387" mass="42594">MRAPAAAWRCLTTCILAGAVLAGCSSSEPREQPAPVPGVSGDAEIREIWSRRVGEGMDGQYLFLSPGIHEETVYAATQNGYITAYNARNGRRDWWEKLDERLLGGVGVDADHLYVVTRNGELIALSHEGKEQWRTSLPNEALVPPQSNGRYVVVQTIDGELLAFSQSNGNRRWQYDSNMPVLSFRGNATPWIDGSRVIAGFDNGRVVALDVNSGAVQWEQRLAQPAGRTELERLVDVDSSPHVVDDTVYVSAYQGSVTALELRSGEERWSRELSSLEAPAVTEEQVVAAGADGTLVGFERASRSELWRHRELAWRQPTAPVALGNHAVVGDFEGYLYAVDATDGTIDSRVLVDDEGLRSDPIRFRDRVIVFGNGGWLASYHVREGDR</sequence>
<protein>
    <recommendedName>
        <fullName evidence="4">Outer membrane protein assembly factor BamB</fullName>
    </recommendedName>
</protein>
<dbReference type="RefSeq" id="WP_160899143.1">
    <property type="nucleotide sequence ID" value="NZ_WMEX01000006.1"/>
</dbReference>
<dbReference type="SUPFAM" id="SSF50998">
    <property type="entry name" value="Quinoprotein alcohol dehydrogenase-like"/>
    <property type="match status" value="1"/>
</dbReference>
<dbReference type="PROSITE" id="PS51257">
    <property type="entry name" value="PROKAR_LIPOPROTEIN"/>
    <property type="match status" value="1"/>
</dbReference>
<keyword evidence="4" id="KW-0564">Palmitate</keyword>
<dbReference type="InterPro" id="IPR017687">
    <property type="entry name" value="BamB"/>
</dbReference>
<dbReference type="GO" id="GO:0043165">
    <property type="term" value="P:Gram-negative-bacterium-type cell outer membrane assembly"/>
    <property type="evidence" value="ECO:0007669"/>
    <property type="project" value="UniProtKB-UniRule"/>
</dbReference>
<dbReference type="InterPro" id="IPR018391">
    <property type="entry name" value="PQQ_b-propeller_rpt"/>
</dbReference>
<dbReference type="EMBL" id="WMEX01000006">
    <property type="protein sequence ID" value="MYL27421.1"/>
    <property type="molecule type" value="Genomic_DNA"/>
</dbReference>
<dbReference type="PANTHER" id="PTHR34512">
    <property type="entry name" value="CELL SURFACE PROTEIN"/>
    <property type="match status" value="1"/>
</dbReference>
<dbReference type="HAMAP" id="MF_00923">
    <property type="entry name" value="OM_assembly_BamB"/>
    <property type="match status" value="1"/>
</dbReference>
<keyword evidence="1 4" id="KW-0732">Signal</keyword>
<keyword evidence="8" id="KW-1185">Reference proteome</keyword>
<dbReference type="SMART" id="SM00564">
    <property type="entry name" value="PQQ"/>
    <property type="match status" value="7"/>
</dbReference>
<evidence type="ECO:0000313" key="8">
    <source>
        <dbReference type="Proteomes" id="UP000460751"/>
    </source>
</evidence>
<comment type="caution">
    <text evidence="7">The sequence shown here is derived from an EMBL/GenBank/DDBJ whole genome shotgun (WGS) entry which is preliminary data.</text>
</comment>
<dbReference type="Pfam" id="PF13360">
    <property type="entry name" value="PQQ_2"/>
    <property type="match status" value="1"/>
</dbReference>
<comment type="subcellular location">
    <subcellularLocation>
        <location evidence="4">Cell outer membrane</location>
        <topology evidence="4">Lipid-anchor</topology>
    </subcellularLocation>
</comment>
<keyword evidence="2 4" id="KW-0472">Membrane</keyword>
<comment type="function">
    <text evidence="4">Part of the outer membrane protein assembly complex, which is involved in assembly and insertion of beta-barrel proteins into the outer membrane.</text>
</comment>
<feature type="chain" id="PRO_5040993481" description="Outer membrane protein assembly factor BamB" evidence="5">
    <location>
        <begin position="23"/>
        <end position="387"/>
    </location>
</feature>
<accession>A0A9X4YDE2</accession>
<dbReference type="InterPro" id="IPR015943">
    <property type="entry name" value="WD40/YVTN_repeat-like_dom_sf"/>
</dbReference>
<evidence type="ECO:0000256" key="2">
    <source>
        <dbReference type="ARBA" id="ARBA00023136"/>
    </source>
</evidence>
<dbReference type="AlphaFoldDB" id="A0A9X4YDE2"/>
<feature type="signal peptide" evidence="5">
    <location>
        <begin position="1"/>
        <end position="22"/>
    </location>
</feature>
<gene>
    <name evidence="4 7" type="primary">bamB</name>
    <name evidence="7" type="ORF">GLW01_11515</name>
</gene>
<evidence type="ECO:0000259" key="6">
    <source>
        <dbReference type="Pfam" id="PF13360"/>
    </source>
</evidence>
<evidence type="ECO:0000256" key="3">
    <source>
        <dbReference type="ARBA" id="ARBA00023237"/>
    </source>
</evidence>
<dbReference type="InterPro" id="IPR011047">
    <property type="entry name" value="Quinoprotein_ADH-like_sf"/>
</dbReference>
<comment type="subunit">
    <text evidence="4">Part of the Bam complex.</text>
</comment>
<keyword evidence="3 4" id="KW-0998">Cell outer membrane</keyword>